<evidence type="ECO:0000313" key="11">
    <source>
        <dbReference type="Proteomes" id="UP000694388"/>
    </source>
</evidence>
<accession>A0A8C4R6C8</accession>
<keyword evidence="7" id="KW-0472">Membrane</keyword>
<evidence type="ECO:0000259" key="9">
    <source>
        <dbReference type="Pfam" id="PF17048"/>
    </source>
</evidence>
<dbReference type="GO" id="GO:0005576">
    <property type="term" value="C:extracellular region"/>
    <property type="evidence" value="ECO:0007669"/>
    <property type="project" value="TreeGrafter"/>
</dbReference>
<reference evidence="10" key="1">
    <citation type="submission" date="2025-08" db="UniProtKB">
        <authorList>
            <consortium name="Ensembl"/>
        </authorList>
    </citation>
    <scope>IDENTIFICATION</scope>
</reference>
<feature type="transmembrane region" description="Helical" evidence="7">
    <location>
        <begin position="16"/>
        <end position="36"/>
    </location>
</feature>
<evidence type="ECO:0000313" key="10">
    <source>
        <dbReference type="Ensembl" id="ENSEBUP00000024863.1"/>
    </source>
</evidence>
<evidence type="ECO:0000256" key="3">
    <source>
        <dbReference type="ARBA" id="ARBA00022801"/>
    </source>
</evidence>
<dbReference type="GO" id="GO:0042759">
    <property type="term" value="P:long-chain fatty acid biosynthetic process"/>
    <property type="evidence" value="ECO:0007669"/>
    <property type="project" value="TreeGrafter"/>
</dbReference>
<feature type="domain" description="Neutral/alkaline non-lysosomal ceramidase C-terminal" evidence="9">
    <location>
        <begin position="554"/>
        <end position="613"/>
    </location>
</feature>
<evidence type="ECO:0000256" key="5">
    <source>
        <dbReference type="PIRSR" id="PIRSR606823-2"/>
    </source>
</evidence>
<evidence type="ECO:0000256" key="2">
    <source>
        <dbReference type="ARBA" id="ARBA00019235"/>
    </source>
</evidence>
<feature type="binding site" evidence="5">
    <location>
        <position position="253"/>
    </location>
    <ligand>
        <name>Zn(2+)</name>
        <dbReference type="ChEBI" id="CHEBI:29105"/>
    </ligand>
</feature>
<feature type="binding site" evidence="5">
    <location>
        <position position="144"/>
    </location>
    <ligand>
        <name>Zn(2+)</name>
        <dbReference type="ChEBI" id="CHEBI:29105"/>
    </ligand>
</feature>
<feature type="binding site" evidence="5">
    <location>
        <position position="488"/>
    </location>
    <ligand>
        <name>Zn(2+)</name>
        <dbReference type="ChEBI" id="CHEBI:29105"/>
    </ligand>
</feature>
<protein>
    <recommendedName>
        <fullName evidence="2 6">Neutral ceramidase</fullName>
        <ecNumber evidence="1 6">3.5.1.23</ecNumber>
    </recommendedName>
</protein>
<comment type="cofactor">
    <cofactor evidence="5">
        <name>Zn(2+)</name>
        <dbReference type="ChEBI" id="CHEBI:29105"/>
    </cofactor>
    <text evidence="5">Binds 1 zinc ion per subunit.</text>
</comment>
<organism evidence="10 11">
    <name type="scientific">Eptatretus burgeri</name>
    <name type="common">Inshore hagfish</name>
    <dbReference type="NCBI Taxonomy" id="7764"/>
    <lineage>
        <taxon>Eukaryota</taxon>
        <taxon>Metazoa</taxon>
        <taxon>Chordata</taxon>
        <taxon>Craniata</taxon>
        <taxon>Vertebrata</taxon>
        <taxon>Cyclostomata</taxon>
        <taxon>Myxini</taxon>
        <taxon>Myxiniformes</taxon>
        <taxon>Myxinidae</taxon>
        <taxon>Eptatretinae</taxon>
        <taxon>Eptatretus</taxon>
    </lineage>
</organism>
<proteinExistence type="inferred from homology"/>
<dbReference type="GO" id="GO:0046514">
    <property type="term" value="P:ceramide catabolic process"/>
    <property type="evidence" value="ECO:0007669"/>
    <property type="project" value="InterPro"/>
</dbReference>
<dbReference type="GO" id="GO:0016324">
    <property type="term" value="C:apical plasma membrane"/>
    <property type="evidence" value="ECO:0007669"/>
    <property type="project" value="Ensembl"/>
</dbReference>
<dbReference type="Proteomes" id="UP000694388">
    <property type="component" value="Unplaced"/>
</dbReference>
<dbReference type="InterPro" id="IPR006823">
    <property type="entry name" value="Ceramidase_alk"/>
</dbReference>
<dbReference type="PANTHER" id="PTHR12670">
    <property type="entry name" value="CERAMIDASE"/>
    <property type="match status" value="1"/>
</dbReference>
<comment type="catalytic activity">
    <reaction evidence="6">
        <text>an N-acylsphing-4-enine + H2O = sphing-4-enine + a fatty acid</text>
        <dbReference type="Rhea" id="RHEA:20856"/>
        <dbReference type="ChEBI" id="CHEBI:15377"/>
        <dbReference type="ChEBI" id="CHEBI:28868"/>
        <dbReference type="ChEBI" id="CHEBI:52639"/>
        <dbReference type="ChEBI" id="CHEBI:57756"/>
        <dbReference type="EC" id="3.5.1.23"/>
    </reaction>
</comment>
<reference evidence="10" key="2">
    <citation type="submission" date="2025-09" db="UniProtKB">
        <authorList>
            <consortium name="Ensembl"/>
        </authorList>
    </citation>
    <scope>IDENTIFICATION</scope>
</reference>
<dbReference type="Ensembl" id="ENSEBUT00000025439.1">
    <property type="protein sequence ID" value="ENSEBUP00000024863.1"/>
    <property type="gene ID" value="ENSEBUG00000015360.1"/>
</dbReference>
<keyword evidence="7" id="KW-0812">Transmembrane</keyword>
<dbReference type="EC" id="3.5.1.23" evidence="1 6"/>
<evidence type="ECO:0000256" key="7">
    <source>
        <dbReference type="SAM" id="Phobius"/>
    </source>
</evidence>
<dbReference type="GeneTree" id="ENSGT00390000015792"/>
<dbReference type="Pfam" id="PF04734">
    <property type="entry name" value="Ceramidase_alk"/>
    <property type="match status" value="1"/>
</dbReference>
<dbReference type="PANTHER" id="PTHR12670:SF1">
    <property type="entry name" value="NEUTRAL CERAMIDASE"/>
    <property type="match status" value="1"/>
</dbReference>
<keyword evidence="6" id="KW-0443">Lipid metabolism</keyword>
<dbReference type="GO" id="GO:0046512">
    <property type="term" value="P:sphingosine biosynthetic process"/>
    <property type="evidence" value="ECO:0007669"/>
    <property type="project" value="TreeGrafter"/>
</dbReference>
<keyword evidence="3 6" id="KW-0378">Hydrolase</keyword>
<dbReference type="Pfam" id="PF17048">
    <property type="entry name" value="Ceramidse_alk_C"/>
    <property type="match status" value="1"/>
</dbReference>
<dbReference type="GO" id="GO:0005789">
    <property type="term" value="C:endoplasmic reticulum membrane"/>
    <property type="evidence" value="ECO:0007669"/>
    <property type="project" value="Ensembl"/>
</dbReference>
<dbReference type="GO" id="GO:0046872">
    <property type="term" value="F:metal ion binding"/>
    <property type="evidence" value="ECO:0007669"/>
    <property type="project" value="UniProtKB-KW"/>
</dbReference>
<feature type="domain" description="Neutral/alkaline non-lysosomal ceramidase N-terminal" evidence="8">
    <location>
        <begin position="53"/>
        <end position="551"/>
    </location>
</feature>
<dbReference type="GO" id="GO:0017040">
    <property type="term" value="F:N-acylsphingosine amidohydrolase activity"/>
    <property type="evidence" value="ECO:0007669"/>
    <property type="project" value="UniProtKB-UniRule"/>
</dbReference>
<comment type="similarity">
    <text evidence="6">Belongs to the neutral ceramidase family.</text>
</comment>
<dbReference type="InterPro" id="IPR031329">
    <property type="entry name" value="NEUT/ALK_ceramidase_N"/>
</dbReference>
<dbReference type="AlphaFoldDB" id="A0A8C4R6C8"/>
<evidence type="ECO:0000256" key="1">
    <source>
        <dbReference type="ARBA" id="ARBA00011891"/>
    </source>
</evidence>
<keyword evidence="5" id="KW-0862">Zinc</keyword>
<feature type="binding site" evidence="5">
    <location>
        <position position="522"/>
    </location>
    <ligand>
        <name>Zn(2+)</name>
        <dbReference type="ChEBI" id="CHEBI:29105"/>
    </ligand>
</feature>
<keyword evidence="6" id="KW-0746">Sphingolipid metabolism</keyword>
<sequence length="641" mass="70379">MFLLWFINSLLTLIDLYYRVFLLIVTMNLALLLVFLPGLSMGKTMDSEGEAQFSIGVGRADCTGPAADVVMMGYAHLEQVTAGIHTRLYSRAFIMEDKSSQRTVFVSVEIGMMSQKVRLEVLKELKKDYQGLYTEKNVVLSGLHTHSGPGGYLQYSLFCISTLGYVPATHKTITNAILKSIKMAHDNMQPGNILTGRGLLSGSNINRSPYSYLNNPPQERSRYSNNVDEDMVLLKFVDVQNKPIGLISWFAVHPVSMNNTNRLISSDNMGYASRRFEQDMNPGFLPGEGPFVASFSSTNLGDVSPNTHGPHCSISGEDCNNLHSYCASGGKCYSSGPGKDMFESTKIIGENIYIKAKDVFTKCERKLSGPLQFAQQFVDMTSVEVILNSTHKVRTCEPALGYSFAAGTTDGFGAFNFTQGDTEGDPFWNAIVNVLFGPPSEETIQCHAPKPILLNTGSMSNPLPWHPTIVEVQILVLGDFAIIAVPGEFRTMSGRRLRDAVKKELSGMEVVIAGLSNVYTQYIATYEEYQVQRYEGASTIFGPHSLSAYIQLYTGLARAIVTNTTGSLPPGPTPPLYNDSTLITILKEPPVDKTPLGYSFGDVLSDAKPSYYPVSICVESSMFHGRCKADVVLTCIFLILC</sequence>
<evidence type="ECO:0000259" key="8">
    <source>
        <dbReference type="Pfam" id="PF04734"/>
    </source>
</evidence>
<keyword evidence="7" id="KW-1133">Transmembrane helix</keyword>
<evidence type="ECO:0000256" key="6">
    <source>
        <dbReference type="RuleBase" id="RU366019"/>
    </source>
</evidence>
<dbReference type="OMA" id="GTTVQTC"/>
<dbReference type="GO" id="GO:0000139">
    <property type="term" value="C:Golgi membrane"/>
    <property type="evidence" value="ECO:0007669"/>
    <property type="project" value="Ensembl"/>
</dbReference>
<evidence type="ECO:0000256" key="4">
    <source>
        <dbReference type="PIRSR" id="PIRSR606823-1"/>
    </source>
</evidence>
<keyword evidence="5" id="KW-0479">Metal-binding</keyword>
<dbReference type="InterPro" id="IPR031331">
    <property type="entry name" value="NEUT/ALK_ceramidase_C"/>
</dbReference>
<feature type="active site" description="Nucleophile" evidence="4">
    <location>
        <position position="304"/>
    </location>
</feature>
<name>A0A8C4R6C8_EPTBU</name>
<keyword evidence="11" id="KW-1185">Reference proteome</keyword>